<keyword evidence="2" id="KW-1185">Reference proteome</keyword>
<accession>A0A7T8QSS3</accession>
<proteinExistence type="predicted"/>
<name>A0A7T8QSS3_CALRO</name>
<evidence type="ECO:0000313" key="1">
    <source>
        <dbReference type="EMBL" id="QQP53705.1"/>
    </source>
</evidence>
<sequence length="91" mass="10155">MGEMRVSRKGLNYGVHETVVKSLKKDVLLSENNLAETDEEGISAIQKIVNSFKDESDEGSNEEEEAGFDIREEERIILNLNTLTLATPSKT</sequence>
<protein>
    <submittedName>
        <fullName evidence="1">Uncharacterized protein</fullName>
    </submittedName>
</protein>
<dbReference type="Proteomes" id="UP000595437">
    <property type="component" value="Chromosome 4"/>
</dbReference>
<reference evidence="2" key="1">
    <citation type="submission" date="2021-01" db="EMBL/GenBank/DDBJ databases">
        <title>Caligus Genome Assembly.</title>
        <authorList>
            <person name="Gallardo-Escarate C."/>
        </authorList>
    </citation>
    <scope>NUCLEOTIDE SEQUENCE [LARGE SCALE GENOMIC DNA]</scope>
</reference>
<gene>
    <name evidence="1" type="ORF">FKW44_006270</name>
</gene>
<dbReference type="EMBL" id="CP045893">
    <property type="protein sequence ID" value="QQP53705.1"/>
    <property type="molecule type" value="Genomic_DNA"/>
</dbReference>
<evidence type="ECO:0000313" key="2">
    <source>
        <dbReference type="Proteomes" id="UP000595437"/>
    </source>
</evidence>
<organism evidence="1 2">
    <name type="scientific">Caligus rogercresseyi</name>
    <name type="common">Sea louse</name>
    <dbReference type="NCBI Taxonomy" id="217165"/>
    <lineage>
        <taxon>Eukaryota</taxon>
        <taxon>Metazoa</taxon>
        <taxon>Ecdysozoa</taxon>
        <taxon>Arthropoda</taxon>
        <taxon>Crustacea</taxon>
        <taxon>Multicrustacea</taxon>
        <taxon>Hexanauplia</taxon>
        <taxon>Copepoda</taxon>
        <taxon>Siphonostomatoida</taxon>
        <taxon>Caligidae</taxon>
        <taxon>Caligus</taxon>
    </lineage>
</organism>
<dbReference type="AlphaFoldDB" id="A0A7T8QSS3"/>